<dbReference type="AlphaFoldDB" id="A0A1C7LTN9"/>
<gene>
    <name evidence="1" type="ORF">A0H81_11777</name>
</gene>
<keyword evidence="2" id="KW-1185">Reference proteome</keyword>
<organism evidence="1 2">
    <name type="scientific">Grifola frondosa</name>
    <name type="common">Maitake</name>
    <name type="synonym">Polyporus frondosus</name>
    <dbReference type="NCBI Taxonomy" id="5627"/>
    <lineage>
        <taxon>Eukaryota</taxon>
        <taxon>Fungi</taxon>
        <taxon>Dikarya</taxon>
        <taxon>Basidiomycota</taxon>
        <taxon>Agaricomycotina</taxon>
        <taxon>Agaricomycetes</taxon>
        <taxon>Polyporales</taxon>
        <taxon>Grifolaceae</taxon>
        <taxon>Grifola</taxon>
    </lineage>
</organism>
<dbReference type="Proteomes" id="UP000092993">
    <property type="component" value="Unassembled WGS sequence"/>
</dbReference>
<sequence>MDAPSCAMASPDFRTLTTVIRPCIFEWTGRCPANDASNTRIVFRYHSLVAKRSGVLPFHTLRILAFLRSTAVHTFADKYTPCP</sequence>
<accession>A0A1C7LTN9</accession>
<comment type="caution">
    <text evidence="1">The sequence shown here is derived from an EMBL/GenBank/DDBJ whole genome shotgun (WGS) entry which is preliminary data.</text>
</comment>
<name>A0A1C7LTN9_GRIFR</name>
<evidence type="ECO:0000313" key="1">
    <source>
        <dbReference type="EMBL" id="OBZ68032.1"/>
    </source>
</evidence>
<reference evidence="1 2" key="1">
    <citation type="submission" date="2016-03" db="EMBL/GenBank/DDBJ databases">
        <title>Whole genome sequencing of Grifola frondosa 9006-11.</title>
        <authorList>
            <person name="Min B."/>
            <person name="Park H."/>
            <person name="Kim J.-G."/>
            <person name="Cho H."/>
            <person name="Oh Y.-L."/>
            <person name="Kong W.-S."/>
            <person name="Choi I.-G."/>
        </authorList>
    </citation>
    <scope>NUCLEOTIDE SEQUENCE [LARGE SCALE GENOMIC DNA]</scope>
    <source>
        <strain evidence="1 2">9006-11</strain>
    </source>
</reference>
<proteinExistence type="predicted"/>
<evidence type="ECO:0000313" key="2">
    <source>
        <dbReference type="Proteomes" id="UP000092993"/>
    </source>
</evidence>
<protein>
    <submittedName>
        <fullName evidence="1">Uncharacterized protein</fullName>
    </submittedName>
</protein>
<dbReference type="EMBL" id="LUGG01000022">
    <property type="protein sequence ID" value="OBZ68032.1"/>
    <property type="molecule type" value="Genomic_DNA"/>
</dbReference>